<evidence type="ECO:0000313" key="6">
    <source>
        <dbReference type="EMBL" id="SCM70276.1"/>
    </source>
</evidence>
<evidence type="ECO:0000256" key="3">
    <source>
        <dbReference type="ARBA" id="ARBA00022989"/>
    </source>
</evidence>
<name>A0A212KYE3_9BACT</name>
<dbReference type="RefSeq" id="WP_232088198.1">
    <property type="nucleotide sequence ID" value="NZ_LT608333.1"/>
</dbReference>
<accession>A0A212KYE3</accession>
<dbReference type="Gene3D" id="1.20.1530.20">
    <property type="match status" value="1"/>
</dbReference>
<reference evidence="6" key="1">
    <citation type="submission" date="2016-08" db="EMBL/GenBank/DDBJ databases">
        <authorList>
            <person name="Seilhamer J.J."/>
        </authorList>
    </citation>
    <scope>NUCLEOTIDE SEQUENCE</scope>
    <source>
        <strain evidence="6">86-1</strain>
    </source>
</reference>
<dbReference type="InterPro" id="IPR038770">
    <property type="entry name" value="Na+/solute_symporter_sf"/>
</dbReference>
<gene>
    <name evidence="6" type="primary">yocS</name>
    <name evidence="6" type="ORF">KL86DES1_10305</name>
</gene>
<feature type="transmembrane region" description="Helical" evidence="5">
    <location>
        <begin position="101"/>
        <end position="121"/>
    </location>
</feature>
<evidence type="ECO:0000256" key="1">
    <source>
        <dbReference type="ARBA" id="ARBA00004141"/>
    </source>
</evidence>
<dbReference type="PANTHER" id="PTHR10361">
    <property type="entry name" value="SODIUM-BILE ACID COTRANSPORTER"/>
    <property type="match status" value="1"/>
</dbReference>
<feature type="transmembrane region" description="Helical" evidence="5">
    <location>
        <begin position="70"/>
        <end position="89"/>
    </location>
</feature>
<evidence type="ECO:0000256" key="2">
    <source>
        <dbReference type="ARBA" id="ARBA00022692"/>
    </source>
</evidence>
<organism evidence="6">
    <name type="scientific">uncultured Desulfovibrio sp</name>
    <dbReference type="NCBI Taxonomy" id="167968"/>
    <lineage>
        <taxon>Bacteria</taxon>
        <taxon>Pseudomonadati</taxon>
        <taxon>Thermodesulfobacteriota</taxon>
        <taxon>Desulfovibrionia</taxon>
        <taxon>Desulfovibrionales</taxon>
        <taxon>Desulfovibrionaceae</taxon>
        <taxon>Desulfovibrio</taxon>
        <taxon>environmental samples</taxon>
    </lineage>
</organism>
<dbReference type="EMBL" id="FMJC01000001">
    <property type="protein sequence ID" value="SCM70276.1"/>
    <property type="molecule type" value="Genomic_DNA"/>
</dbReference>
<feature type="transmembrane region" description="Helical" evidence="5">
    <location>
        <begin position="128"/>
        <end position="154"/>
    </location>
</feature>
<keyword evidence="4 5" id="KW-0472">Membrane</keyword>
<dbReference type="Pfam" id="PF01758">
    <property type="entry name" value="SBF"/>
    <property type="match status" value="1"/>
</dbReference>
<dbReference type="AlphaFoldDB" id="A0A212KYE3"/>
<keyword evidence="2 5" id="KW-0812">Transmembrane</keyword>
<dbReference type="PANTHER" id="PTHR10361:SF28">
    <property type="entry name" value="P3 PROTEIN-RELATED"/>
    <property type="match status" value="1"/>
</dbReference>
<evidence type="ECO:0000256" key="4">
    <source>
        <dbReference type="ARBA" id="ARBA00023136"/>
    </source>
</evidence>
<feature type="transmembrane region" description="Helical" evidence="5">
    <location>
        <begin position="160"/>
        <end position="181"/>
    </location>
</feature>
<evidence type="ECO:0000256" key="5">
    <source>
        <dbReference type="SAM" id="Phobius"/>
    </source>
</evidence>
<feature type="transmembrane region" description="Helical" evidence="5">
    <location>
        <begin position="226"/>
        <end position="247"/>
    </location>
</feature>
<feature type="transmembrane region" description="Helical" evidence="5">
    <location>
        <begin position="193"/>
        <end position="214"/>
    </location>
</feature>
<keyword evidence="3 5" id="KW-1133">Transmembrane helix</keyword>
<proteinExistence type="predicted"/>
<feature type="transmembrane region" description="Helical" evidence="5">
    <location>
        <begin position="268"/>
        <end position="292"/>
    </location>
</feature>
<feature type="transmembrane region" description="Helical" evidence="5">
    <location>
        <begin position="12"/>
        <end position="29"/>
    </location>
</feature>
<dbReference type="InterPro" id="IPR002657">
    <property type="entry name" value="BilAc:Na_symport/Acr3"/>
</dbReference>
<comment type="subcellular location">
    <subcellularLocation>
        <location evidence="1">Membrane</location>
        <topology evidence="1">Multi-pass membrane protein</topology>
    </subcellularLocation>
</comment>
<dbReference type="InterPro" id="IPR004710">
    <property type="entry name" value="Bilac:Na_transpt"/>
</dbReference>
<dbReference type="GO" id="GO:0016020">
    <property type="term" value="C:membrane"/>
    <property type="evidence" value="ECO:0007669"/>
    <property type="project" value="UniProtKB-SubCell"/>
</dbReference>
<protein>
    <submittedName>
        <fullName evidence="6">Uncharacterized sodium-dependent transporter YocS</fullName>
    </submittedName>
</protein>
<feature type="transmembrane region" description="Helical" evidence="5">
    <location>
        <begin position="35"/>
        <end position="58"/>
    </location>
</feature>
<sequence>MLRFATKISAAITRYMGIVVIACSGLALWRPEIFLWVAPHITILLGFIMFGMGMTLRLDDFSHIIVSPGRIFWGIAAQFVIMGLLAFILCHLCSLPPDMAMGLILVGAAPGGTASNVLAYIAKGDVPYAVTLTSAGTFLSLILMPLITWLLGGVWIPVDIWGLMASISKIVVVPVLLGIVAHSFCGRLTKSALPFLPLFSALTITLVVAGILAINAENILRAGFDIMVAVICLNLAGLAAGSLLARFRRFDTGMGRTLCISVGTKNSGLATALALAHFSPTAAIAGALYSVWQNISGALLANYFHTRHPQIPPTKDT</sequence>